<keyword evidence="1" id="KW-0238">DNA-binding</keyword>
<evidence type="ECO:0000313" key="3">
    <source>
        <dbReference type="Proteomes" id="UP001596545"/>
    </source>
</evidence>
<dbReference type="AlphaFoldDB" id="A0ABD6AQ10"/>
<accession>A0ABD6AQ10</accession>
<dbReference type="EMBL" id="JBHTBL010000031">
    <property type="protein sequence ID" value="MFC7326050.1"/>
    <property type="molecule type" value="Genomic_DNA"/>
</dbReference>
<dbReference type="Proteomes" id="UP001596545">
    <property type="component" value="Unassembled WGS sequence"/>
</dbReference>
<keyword evidence="3" id="KW-1185">Reference proteome</keyword>
<protein>
    <submittedName>
        <fullName evidence="2">IS200/IS605 family accessory protein TnpB-related protein</fullName>
    </submittedName>
</protein>
<evidence type="ECO:0000256" key="1">
    <source>
        <dbReference type="ARBA" id="ARBA00023125"/>
    </source>
</evidence>
<dbReference type="RefSeq" id="WP_379792345.1">
    <property type="nucleotide sequence ID" value="NZ_JANHDN010000010.1"/>
</dbReference>
<reference evidence="2 3" key="1">
    <citation type="journal article" date="2019" name="Int. J. Syst. Evol. Microbiol.">
        <title>The Global Catalogue of Microorganisms (GCM) 10K type strain sequencing project: providing services to taxonomists for standard genome sequencing and annotation.</title>
        <authorList>
            <consortium name="The Broad Institute Genomics Platform"/>
            <consortium name="The Broad Institute Genome Sequencing Center for Infectious Disease"/>
            <person name="Wu L."/>
            <person name="Ma J."/>
        </authorList>
    </citation>
    <scope>NUCLEOTIDE SEQUENCE [LARGE SCALE GENOMIC DNA]</scope>
    <source>
        <strain evidence="2 3">CGMCC 1.12554</strain>
    </source>
</reference>
<name>A0ABD6AQ10_9EURY</name>
<dbReference type="NCBIfam" id="TIGR01766">
    <property type="entry name" value="IS200/IS605 family accessory protein TnpB-like domain"/>
    <property type="match status" value="1"/>
</dbReference>
<dbReference type="InterPro" id="IPR010095">
    <property type="entry name" value="Cas12f1-like_TNB"/>
</dbReference>
<evidence type="ECO:0000313" key="2">
    <source>
        <dbReference type="EMBL" id="MFC7326050.1"/>
    </source>
</evidence>
<proteinExistence type="predicted"/>
<organism evidence="2 3">
    <name type="scientific">Halorubrum rutilum</name>
    <dbReference type="NCBI Taxonomy" id="1364933"/>
    <lineage>
        <taxon>Archaea</taxon>
        <taxon>Methanobacteriati</taxon>
        <taxon>Methanobacteriota</taxon>
        <taxon>Stenosarchaea group</taxon>
        <taxon>Halobacteria</taxon>
        <taxon>Halobacteriales</taxon>
        <taxon>Haloferacaceae</taxon>
        <taxon>Halorubrum</taxon>
    </lineage>
</organism>
<gene>
    <name evidence="2" type="ORF">ACFQMF_15955</name>
</gene>
<comment type="caution">
    <text evidence="2">The sequence shown here is derived from an EMBL/GenBank/DDBJ whole genome shotgun (WGS) entry which is preliminary data.</text>
</comment>
<dbReference type="GO" id="GO:0003677">
    <property type="term" value="F:DNA binding"/>
    <property type="evidence" value="ECO:0007669"/>
    <property type="project" value="UniProtKB-KW"/>
</dbReference>
<sequence length="41" mass="4756">MDDRLHKISRQIVEDAKERNAIIIIGHLEDVQNQDKRSASL</sequence>